<evidence type="ECO:0000256" key="8">
    <source>
        <dbReference type="ARBA" id="ARBA00023303"/>
    </source>
</evidence>
<keyword evidence="3 9" id="KW-0812">Transmembrane</keyword>
<dbReference type="AlphaFoldDB" id="A0A2P4XEZ1"/>
<dbReference type="Proteomes" id="UP000237271">
    <property type="component" value="Unassembled WGS sequence"/>
</dbReference>
<protein>
    <recommendedName>
        <fullName evidence="12">Cyclic nucleotide-binding domain-containing protein</fullName>
    </recommendedName>
</protein>
<feature type="transmembrane region" description="Helical" evidence="9">
    <location>
        <begin position="313"/>
        <end position="334"/>
    </location>
</feature>
<keyword evidence="4 9" id="KW-1133">Transmembrane helix</keyword>
<proteinExistence type="predicted"/>
<accession>A0A2P4XEZ1</accession>
<evidence type="ECO:0000256" key="2">
    <source>
        <dbReference type="ARBA" id="ARBA00022448"/>
    </source>
</evidence>
<sequence>MYPSCDLNTATVRKAYMILKPLFPVMTGKIHPTSAGKGPTRGSVSANVSFGIAIVNSGPSPDTIPYTTSSSVYKRFISVCDRCYYNVVGLVVLSYKQLPWITRKTISASVQLYVVLYIFFTVPFRVAFYYDPYPSHDVSETHHMTTALSIFIVLDIIADIFGLIVFVGFYGIWKAEFYKAPTLTSMQSTKDSTNDQKILARRRSSSDLQLAGIINWTISSIKPLSSMPGDHSSHSSSQRYLTTRNIELVLELIALMPIDVIPIGLGNFNTLHLVRITKLCRLYRLRSSIARIAKLYSDRGWIQHLSSSGVDSLVRTIGLCAGLIHWAACGYMLISHVQCGVTLAACDESVETSWVIRDQLIGSSVARKYSRTLYWASRTLVLLGYDDVTPVSTAETLYVVGIVILGALFGTSLLANFLFLFRFRNARYAAYSAHVDNAREYMRLRNLPRSVRQQVTAYFNYSWSMHRSLDSEEALQLLPQHLQSKVIATLRGNRIAQVCFLMKETVEFINELALALVRRVYSPGDQIIEPKINAQMFFVIQGQ</sequence>
<keyword evidence="7" id="KW-1071">Ligand-gated ion channel</keyword>
<reference evidence="10 11" key="1">
    <citation type="journal article" date="2017" name="Genome Biol. Evol.">
        <title>Phytophthora megakarya and P. palmivora, closely related causal agents of cacao black pod rot, underwent increases in genome sizes and gene numbers by different mechanisms.</title>
        <authorList>
            <person name="Ali S.S."/>
            <person name="Shao J."/>
            <person name="Lary D.J."/>
            <person name="Kronmiller B."/>
            <person name="Shen D."/>
            <person name="Strem M.D."/>
            <person name="Amoako-Attah I."/>
            <person name="Akrofi A.Y."/>
            <person name="Begoude B.A."/>
            <person name="Ten Hoopen G.M."/>
            <person name="Coulibaly K."/>
            <person name="Kebe B.I."/>
            <person name="Melnick R.L."/>
            <person name="Guiltinan M.J."/>
            <person name="Tyler B.M."/>
            <person name="Meinhardt L.W."/>
            <person name="Bailey B.A."/>
        </authorList>
    </citation>
    <scope>NUCLEOTIDE SEQUENCE [LARGE SCALE GENOMIC DNA]</scope>
    <source>
        <strain evidence="11">sbr112.9</strain>
    </source>
</reference>
<feature type="transmembrane region" description="Helical" evidence="9">
    <location>
        <begin position="110"/>
        <end position="130"/>
    </location>
</feature>
<dbReference type="EMBL" id="NCKW01011187">
    <property type="protein sequence ID" value="POM64116.1"/>
    <property type="molecule type" value="Genomic_DNA"/>
</dbReference>
<dbReference type="PANTHER" id="PTHR45638">
    <property type="entry name" value="CYCLIC NUCLEOTIDE-GATED CATION CHANNEL SUBUNIT A"/>
    <property type="match status" value="1"/>
</dbReference>
<dbReference type="Gene3D" id="1.10.287.70">
    <property type="match status" value="1"/>
</dbReference>
<evidence type="ECO:0000256" key="7">
    <source>
        <dbReference type="ARBA" id="ARBA00023286"/>
    </source>
</evidence>
<evidence type="ECO:0000256" key="6">
    <source>
        <dbReference type="ARBA" id="ARBA00023136"/>
    </source>
</evidence>
<dbReference type="FunFam" id="1.10.287.630:FF:000001">
    <property type="entry name" value="Cyclic nucleotide-gated channel alpha 3"/>
    <property type="match status" value="1"/>
</dbReference>
<organism evidence="10 11">
    <name type="scientific">Phytophthora palmivora</name>
    <dbReference type="NCBI Taxonomy" id="4796"/>
    <lineage>
        <taxon>Eukaryota</taxon>
        <taxon>Sar</taxon>
        <taxon>Stramenopiles</taxon>
        <taxon>Oomycota</taxon>
        <taxon>Peronosporomycetes</taxon>
        <taxon>Peronosporales</taxon>
        <taxon>Peronosporaceae</taxon>
        <taxon>Phytophthora</taxon>
    </lineage>
</organism>
<dbReference type="GO" id="GO:0016020">
    <property type="term" value="C:membrane"/>
    <property type="evidence" value="ECO:0007669"/>
    <property type="project" value="UniProtKB-SubCell"/>
</dbReference>
<dbReference type="SUPFAM" id="SSF81324">
    <property type="entry name" value="Voltage-gated potassium channels"/>
    <property type="match status" value="1"/>
</dbReference>
<keyword evidence="2" id="KW-0813">Transport</keyword>
<feature type="transmembrane region" description="Helical" evidence="9">
    <location>
        <begin position="150"/>
        <end position="173"/>
    </location>
</feature>
<evidence type="ECO:0000256" key="1">
    <source>
        <dbReference type="ARBA" id="ARBA00004141"/>
    </source>
</evidence>
<evidence type="ECO:0000256" key="5">
    <source>
        <dbReference type="ARBA" id="ARBA00023065"/>
    </source>
</evidence>
<dbReference type="Gene3D" id="1.10.287.630">
    <property type="entry name" value="Helix hairpin bin"/>
    <property type="match status" value="1"/>
</dbReference>
<evidence type="ECO:0000313" key="10">
    <source>
        <dbReference type="EMBL" id="POM64116.1"/>
    </source>
</evidence>
<dbReference type="PANTHER" id="PTHR45638:SF11">
    <property type="entry name" value="CYCLIC NUCLEOTIDE-GATED CATION CHANNEL SUBUNIT A"/>
    <property type="match status" value="1"/>
</dbReference>
<keyword evidence="5" id="KW-0406">Ion transport</keyword>
<evidence type="ECO:0000256" key="9">
    <source>
        <dbReference type="SAM" id="Phobius"/>
    </source>
</evidence>
<dbReference type="InterPro" id="IPR050866">
    <property type="entry name" value="CNG_cation_channel"/>
</dbReference>
<evidence type="ECO:0008006" key="12">
    <source>
        <dbReference type="Google" id="ProtNLM"/>
    </source>
</evidence>
<keyword evidence="8" id="KW-0407">Ion channel</keyword>
<dbReference type="GO" id="GO:0044877">
    <property type="term" value="F:protein-containing complex binding"/>
    <property type="evidence" value="ECO:0007669"/>
    <property type="project" value="TreeGrafter"/>
</dbReference>
<dbReference type="InterPro" id="IPR018490">
    <property type="entry name" value="cNMP-bd_dom_sf"/>
</dbReference>
<evidence type="ECO:0000313" key="11">
    <source>
        <dbReference type="Proteomes" id="UP000237271"/>
    </source>
</evidence>
<gene>
    <name evidence="10" type="ORF">PHPALM_20402</name>
</gene>
<evidence type="ECO:0000256" key="4">
    <source>
        <dbReference type="ARBA" id="ARBA00022989"/>
    </source>
</evidence>
<comment type="caution">
    <text evidence="10">The sequence shown here is derived from an EMBL/GenBank/DDBJ whole genome shotgun (WGS) entry which is preliminary data.</text>
</comment>
<keyword evidence="6 9" id="KW-0472">Membrane</keyword>
<name>A0A2P4XEZ1_9STRA</name>
<dbReference type="GO" id="GO:0005221">
    <property type="term" value="F:intracellularly cyclic nucleotide-activated monoatomic cation channel activity"/>
    <property type="evidence" value="ECO:0007669"/>
    <property type="project" value="InterPro"/>
</dbReference>
<dbReference type="SUPFAM" id="SSF51206">
    <property type="entry name" value="cAMP-binding domain-like"/>
    <property type="match status" value="1"/>
</dbReference>
<feature type="non-terminal residue" evidence="10">
    <location>
        <position position="543"/>
    </location>
</feature>
<dbReference type="OrthoDB" id="127567at2759"/>
<evidence type="ECO:0000256" key="3">
    <source>
        <dbReference type="ARBA" id="ARBA00022692"/>
    </source>
</evidence>
<comment type="subcellular location">
    <subcellularLocation>
        <location evidence="1">Membrane</location>
        <topology evidence="1">Multi-pass membrane protein</topology>
    </subcellularLocation>
</comment>
<keyword evidence="11" id="KW-1185">Reference proteome</keyword>
<feature type="transmembrane region" description="Helical" evidence="9">
    <location>
        <begin position="397"/>
        <end position="421"/>
    </location>
</feature>